<evidence type="ECO:0000313" key="3">
    <source>
        <dbReference type="Proteomes" id="UP000317484"/>
    </source>
</evidence>
<gene>
    <name evidence="2" type="ORF">SAMN06273567_11367</name>
</gene>
<protein>
    <submittedName>
        <fullName evidence="2">Uncharacterized protein</fullName>
    </submittedName>
</protein>
<feature type="transmembrane region" description="Helical" evidence="1">
    <location>
        <begin position="136"/>
        <end position="155"/>
    </location>
</feature>
<sequence>MLVGAAICAALWLVSLPDVDLDRMDGWGLLPALPVLWYVSFAGVVALYLVVLLRRAAPGRSPMALHVVLVAVLYGTTSAIYDVPRFPYVYKHIGVVEYFLANGGVDRSIDIYNNFPGFFYLAAGFHLVTTVPVEDMAQWAQPVFALLFAGLVYWVAGSLTTSRRIRYGTALLFTLGDWVAQNYFAPQALAYVLSLLVVGGMLRTVPSGAAGWRWRRFARPRDPLAATPDDAPRTSAFWSSRWGALVLVLVFAVVAVSHQMSPVIVIVQSIVIVVLLRPAHPWLPVVFVLIEVAWLAQAWSFLTRNFELFSFGGTENIDPPTVDTTAALPGHATVLWAAPALMAFVALLAMGSVALGLWRKQAAHVLVPALVGGIPLGLILGQPYGQEAIFRLYLFGLPWACFLIARWLFADRVRHRPVRRVAAVVVTVVMAALLPPSMYGSELIAWQSPSDVAIARAFEREAPEGSVLVSLTPSFPSRLTADYPAHLSGGTVENPDNLVSRLEFEEASGEPAGLVEVARNACAPGGPEAPVYLALGPSGERFSRLYGLIEPEVYEAFVAGLTSSPDFELVEQVGDSHLFRCVVAVPAG</sequence>
<accession>A0A521FQT9</accession>
<feature type="transmembrane region" description="Helical" evidence="1">
    <location>
        <begin position="27"/>
        <end position="51"/>
    </location>
</feature>
<feature type="transmembrane region" description="Helical" evidence="1">
    <location>
        <begin position="283"/>
        <end position="302"/>
    </location>
</feature>
<proteinExistence type="predicted"/>
<feature type="transmembrane region" description="Helical" evidence="1">
    <location>
        <begin position="365"/>
        <end position="384"/>
    </location>
</feature>
<evidence type="ECO:0000313" key="2">
    <source>
        <dbReference type="EMBL" id="SMO98486.1"/>
    </source>
</evidence>
<reference evidence="2 3" key="1">
    <citation type="submission" date="2017-05" db="EMBL/GenBank/DDBJ databases">
        <authorList>
            <person name="Varghese N."/>
            <person name="Submissions S."/>
        </authorList>
    </citation>
    <scope>NUCLEOTIDE SEQUENCE [LARGE SCALE GENOMIC DNA]</scope>
    <source>
        <strain evidence="2 3">DSM 46834</strain>
    </source>
</reference>
<feature type="transmembrane region" description="Helical" evidence="1">
    <location>
        <begin position="390"/>
        <end position="409"/>
    </location>
</feature>
<feature type="transmembrane region" description="Helical" evidence="1">
    <location>
        <begin position="421"/>
        <end position="439"/>
    </location>
</feature>
<evidence type="ECO:0000256" key="1">
    <source>
        <dbReference type="SAM" id="Phobius"/>
    </source>
</evidence>
<dbReference type="AlphaFoldDB" id="A0A521FQT9"/>
<dbReference type="Proteomes" id="UP000317484">
    <property type="component" value="Unassembled WGS sequence"/>
</dbReference>
<keyword evidence="1" id="KW-1133">Transmembrane helix</keyword>
<keyword evidence="1" id="KW-0472">Membrane</keyword>
<organism evidence="2 3">
    <name type="scientific">Geodermatophilus aquaeductus</name>
    <dbReference type="NCBI Taxonomy" id="1564161"/>
    <lineage>
        <taxon>Bacteria</taxon>
        <taxon>Bacillati</taxon>
        <taxon>Actinomycetota</taxon>
        <taxon>Actinomycetes</taxon>
        <taxon>Geodermatophilales</taxon>
        <taxon>Geodermatophilaceae</taxon>
        <taxon>Geodermatophilus</taxon>
    </lineage>
</organism>
<keyword evidence="3" id="KW-1185">Reference proteome</keyword>
<name>A0A521FQT9_9ACTN</name>
<feature type="transmembrane region" description="Helical" evidence="1">
    <location>
        <begin position="334"/>
        <end position="358"/>
    </location>
</feature>
<feature type="transmembrane region" description="Helical" evidence="1">
    <location>
        <begin position="190"/>
        <end position="214"/>
    </location>
</feature>
<dbReference type="EMBL" id="FXTJ01000013">
    <property type="protein sequence ID" value="SMO98486.1"/>
    <property type="molecule type" value="Genomic_DNA"/>
</dbReference>
<dbReference type="RefSeq" id="WP_142460723.1">
    <property type="nucleotide sequence ID" value="NZ_FXTJ01000013.1"/>
</dbReference>
<keyword evidence="1" id="KW-0812">Transmembrane</keyword>
<feature type="transmembrane region" description="Helical" evidence="1">
    <location>
        <begin position="63"/>
        <end position="81"/>
    </location>
</feature>